<dbReference type="EC" id="1.8.4.11" evidence="4"/>
<evidence type="ECO:0000256" key="4">
    <source>
        <dbReference type="HAMAP-Rule" id="MF_01401"/>
    </source>
</evidence>
<dbReference type="NCBIfam" id="TIGR00401">
    <property type="entry name" value="msrA"/>
    <property type="match status" value="1"/>
</dbReference>
<dbReference type="EMBL" id="LT629792">
    <property type="protein sequence ID" value="SDT99315.1"/>
    <property type="molecule type" value="Genomic_DNA"/>
</dbReference>
<evidence type="ECO:0000256" key="1">
    <source>
        <dbReference type="ARBA" id="ARBA00023002"/>
    </source>
</evidence>
<dbReference type="SUPFAM" id="SSF55068">
    <property type="entry name" value="Peptide methionine sulfoxide reductase"/>
    <property type="match status" value="1"/>
</dbReference>
<dbReference type="Gene3D" id="3.30.1060.10">
    <property type="entry name" value="Peptide methionine sulphoxide reductase MsrA"/>
    <property type="match status" value="1"/>
</dbReference>
<feature type="domain" description="Peptide methionine sulphoxide reductase MsrA" evidence="5">
    <location>
        <begin position="35"/>
        <end position="191"/>
    </location>
</feature>
<evidence type="ECO:0000256" key="3">
    <source>
        <dbReference type="ARBA" id="ARBA00048782"/>
    </source>
</evidence>
<dbReference type="RefSeq" id="WP_092648738.1">
    <property type="nucleotide sequence ID" value="NZ_LT629792.1"/>
</dbReference>
<evidence type="ECO:0000259" key="5">
    <source>
        <dbReference type="Pfam" id="PF01625"/>
    </source>
</evidence>
<name>A0ABY0V9A5_9ACTO</name>
<dbReference type="PANTHER" id="PTHR42799">
    <property type="entry name" value="MITOCHONDRIAL PEPTIDE METHIONINE SULFOXIDE REDUCTASE"/>
    <property type="match status" value="1"/>
</dbReference>
<comment type="catalytic activity">
    <reaction evidence="2 4">
        <text>L-methionyl-[protein] + [thioredoxin]-disulfide + H2O = L-methionyl-(S)-S-oxide-[protein] + [thioredoxin]-dithiol</text>
        <dbReference type="Rhea" id="RHEA:14217"/>
        <dbReference type="Rhea" id="RHEA-COMP:10698"/>
        <dbReference type="Rhea" id="RHEA-COMP:10700"/>
        <dbReference type="Rhea" id="RHEA-COMP:12313"/>
        <dbReference type="Rhea" id="RHEA-COMP:12315"/>
        <dbReference type="ChEBI" id="CHEBI:15377"/>
        <dbReference type="ChEBI" id="CHEBI:16044"/>
        <dbReference type="ChEBI" id="CHEBI:29950"/>
        <dbReference type="ChEBI" id="CHEBI:44120"/>
        <dbReference type="ChEBI" id="CHEBI:50058"/>
        <dbReference type="EC" id="1.8.4.11"/>
    </reaction>
</comment>
<evidence type="ECO:0000313" key="6">
    <source>
        <dbReference type="EMBL" id="SDT99315.1"/>
    </source>
</evidence>
<dbReference type="InterPro" id="IPR050162">
    <property type="entry name" value="MsrA_MetSO_reductase"/>
</dbReference>
<reference evidence="6 7" key="1">
    <citation type="submission" date="2016-10" db="EMBL/GenBank/DDBJ databases">
        <authorList>
            <person name="Varghese N."/>
            <person name="Submissions S."/>
        </authorList>
    </citation>
    <scope>NUCLEOTIDE SEQUENCE [LARGE SCALE GENOMIC DNA]</scope>
    <source>
        <strain evidence="6 7">DSM 9169</strain>
    </source>
</reference>
<keyword evidence="7" id="KW-1185">Reference proteome</keyword>
<dbReference type="Pfam" id="PF01625">
    <property type="entry name" value="PMSR"/>
    <property type="match status" value="1"/>
</dbReference>
<evidence type="ECO:0000256" key="2">
    <source>
        <dbReference type="ARBA" id="ARBA00047806"/>
    </source>
</evidence>
<comment type="catalytic activity">
    <reaction evidence="3 4">
        <text>[thioredoxin]-disulfide + L-methionine + H2O = L-methionine (S)-S-oxide + [thioredoxin]-dithiol</text>
        <dbReference type="Rhea" id="RHEA:19993"/>
        <dbReference type="Rhea" id="RHEA-COMP:10698"/>
        <dbReference type="Rhea" id="RHEA-COMP:10700"/>
        <dbReference type="ChEBI" id="CHEBI:15377"/>
        <dbReference type="ChEBI" id="CHEBI:29950"/>
        <dbReference type="ChEBI" id="CHEBI:50058"/>
        <dbReference type="ChEBI" id="CHEBI:57844"/>
        <dbReference type="ChEBI" id="CHEBI:58772"/>
        <dbReference type="EC" id="1.8.4.11"/>
    </reaction>
</comment>
<dbReference type="PANTHER" id="PTHR42799:SF2">
    <property type="entry name" value="MITOCHONDRIAL PEPTIDE METHIONINE SULFOXIDE REDUCTASE"/>
    <property type="match status" value="1"/>
</dbReference>
<feature type="active site" evidence="4">
    <location>
        <position position="41"/>
    </location>
</feature>
<organism evidence="6 7">
    <name type="scientific">Schaalia radingae</name>
    <dbReference type="NCBI Taxonomy" id="131110"/>
    <lineage>
        <taxon>Bacteria</taxon>
        <taxon>Bacillati</taxon>
        <taxon>Actinomycetota</taxon>
        <taxon>Actinomycetes</taxon>
        <taxon>Actinomycetales</taxon>
        <taxon>Actinomycetaceae</taxon>
        <taxon>Schaalia</taxon>
    </lineage>
</organism>
<dbReference type="HAMAP" id="MF_01401">
    <property type="entry name" value="MsrA"/>
    <property type="match status" value="1"/>
</dbReference>
<sequence length="206" mass="22783">MFEFHNAINVHDDPNRHVVLGTPLDMEPGEGQELIYFAAGCYWGVEKIFWETPGVVATAVGFMGGHADHPTYKQVCAGGTGHLETVRVVYDTSKISTGQIIATFFEIHDPTQGDRQGGDIGHQYHSAIWTTTDEQYDLAVRTREAYHDTISEHGFGAITTHIATAADGGQFWFAEDSHQGYLFKNPDGYQCHSRTGYACPVLKSRS</sequence>
<comment type="function">
    <text evidence="4">Has an important function as a repair enzyme for proteins that have been inactivated by oxidation. Catalyzes the reversible oxidation-reduction of methionine sulfoxide in proteins to methionine.</text>
</comment>
<proteinExistence type="inferred from homology"/>
<dbReference type="Proteomes" id="UP000198976">
    <property type="component" value="Chromosome I"/>
</dbReference>
<evidence type="ECO:0000313" key="7">
    <source>
        <dbReference type="Proteomes" id="UP000198976"/>
    </source>
</evidence>
<keyword evidence="1 4" id="KW-0560">Oxidoreductase</keyword>
<accession>A0ABY0V9A5</accession>
<protein>
    <recommendedName>
        <fullName evidence="4">Peptide methionine sulfoxide reductase MsrA</fullName>
        <shortName evidence="4">Protein-methionine-S-oxide reductase</shortName>
        <ecNumber evidence="4">1.8.4.11</ecNumber>
    </recommendedName>
    <alternativeName>
        <fullName evidence="4">Peptide-methionine (S)-S-oxide reductase</fullName>
        <shortName evidence="4">Peptide Met(O) reductase</shortName>
    </alternativeName>
</protein>
<gene>
    <name evidence="4" type="primary">msrA</name>
    <name evidence="6" type="ORF">SAMN04489714_1482</name>
</gene>
<dbReference type="InterPro" id="IPR036509">
    <property type="entry name" value="Met_Sox_Rdtase_MsrA_sf"/>
</dbReference>
<dbReference type="InterPro" id="IPR002569">
    <property type="entry name" value="Met_Sox_Rdtase_MsrA_dom"/>
</dbReference>
<comment type="similarity">
    <text evidence="4">Belongs to the MsrA Met sulfoxide reductase family.</text>
</comment>